<evidence type="ECO:0000256" key="2">
    <source>
        <dbReference type="ARBA" id="ARBA00022614"/>
    </source>
</evidence>
<reference evidence="12" key="2">
    <citation type="submission" date="2015-06" db="UniProtKB">
        <authorList>
            <consortium name="EnsemblPlants"/>
        </authorList>
    </citation>
    <scope>IDENTIFICATION</scope>
</reference>
<evidence type="ECO:0000259" key="11">
    <source>
        <dbReference type="Pfam" id="PF23598"/>
    </source>
</evidence>
<dbReference type="InterPro" id="IPR041118">
    <property type="entry name" value="Rx_N"/>
</dbReference>
<dbReference type="Gene3D" id="1.20.5.4130">
    <property type="match status" value="1"/>
</dbReference>
<dbReference type="InterPro" id="IPR058922">
    <property type="entry name" value="WHD_DRP"/>
</dbReference>
<dbReference type="InterPro" id="IPR038005">
    <property type="entry name" value="RX-like_CC"/>
</dbReference>
<feature type="domain" description="NB-ARC" evidence="8">
    <location>
        <begin position="245"/>
        <end position="422"/>
    </location>
</feature>
<dbReference type="SUPFAM" id="SSF52540">
    <property type="entry name" value="P-loop containing nucleoside triphosphate hydrolases"/>
    <property type="match status" value="1"/>
</dbReference>
<evidence type="ECO:0000313" key="12">
    <source>
        <dbReference type="EnsemblPlants" id="ORUFI11G20720.3"/>
    </source>
</evidence>
<name>A0A0E0RAQ6_ORYRU</name>
<keyword evidence="6" id="KW-0175">Coiled coil</keyword>
<dbReference type="Pfam" id="PF23598">
    <property type="entry name" value="LRR_14"/>
    <property type="match status" value="2"/>
</dbReference>
<dbReference type="Gene3D" id="1.10.10.10">
    <property type="entry name" value="Winged helix-like DNA-binding domain superfamily/Winged helix DNA-binding domain"/>
    <property type="match status" value="1"/>
</dbReference>
<feature type="domain" description="Disease resistance N-terminal" evidence="9">
    <location>
        <begin position="76"/>
        <end position="157"/>
    </location>
</feature>
<evidence type="ECO:0000256" key="7">
    <source>
        <dbReference type="SAM" id="MobiDB-lite"/>
    </source>
</evidence>
<proteinExistence type="inferred from homology"/>
<dbReference type="OMA" id="MGICGTT"/>
<evidence type="ECO:0000313" key="13">
    <source>
        <dbReference type="Proteomes" id="UP000008022"/>
    </source>
</evidence>
<dbReference type="GO" id="GO:0043531">
    <property type="term" value="F:ADP binding"/>
    <property type="evidence" value="ECO:0007669"/>
    <property type="project" value="InterPro"/>
</dbReference>
<dbReference type="GO" id="GO:0042742">
    <property type="term" value="P:defense response to bacterium"/>
    <property type="evidence" value="ECO:0007669"/>
    <property type="project" value="UniProtKB-ARBA"/>
</dbReference>
<dbReference type="InterPro" id="IPR044974">
    <property type="entry name" value="Disease_R_plants"/>
</dbReference>
<evidence type="ECO:0000256" key="3">
    <source>
        <dbReference type="ARBA" id="ARBA00022737"/>
    </source>
</evidence>
<organism evidence="12 13">
    <name type="scientific">Oryza rufipogon</name>
    <name type="common">Brownbeard rice</name>
    <name type="synonym">Asian wild rice</name>
    <dbReference type="NCBI Taxonomy" id="4529"/>
    <lineage>
        <taxon>Eukaryota</taxon>
        <taxon>Viridiplantae</taxon>
        <taxon>Streptophyta</taxon>
        <taxon>Embryophyta</taxon>
        <taxon>Tracheophyta</taxon>
        <taxon>Spermatophyta</taxon>
        <taxon>Magnoliopsida</taxon>
        <taxon>Liliopsida</taxon>
        <taxon>Poales</taxon>
        <taxon>Poaceae</taxon>
        <taxon>BOP clade</taxon>
        <taxon>Oryzoideae</taxon>
        <taxon>Oryzeae</taxon>
        <taxon>Oryzinae</taxon>
        <taxon>Oryza</taxon>
    </lineage>
</organism>
<evidence type="ECO:0000256" key="5">
    <source>
        <dbReference type="ARBA" id="ARBA00022821"/>
    </source>
</evidence>
<dbReference type="PANTHER" id="PTHR23155:SF934">
    <property type="entry name" value="OS11G0604900 PROTEIN"/>
    <property type="match status" value="1"/>
</dbReference>
<feature type="domain" description="Disease resistance R13L4/SHOC-2-like LRR" evidence="11">
    <location>
        <begin position="633"/>
        <end position="765"/>
    </location>
</feature>
<evidence type="ECO:0000259" key="9">
    <source>
        <dbReference type="Pfam" id="PF18052"/>
    </source>
</evidence>
<dbReference type="GO" id="GO:0009626">
    <property type="term" value="P:plant-type hypersensitive response"/>
    <property type="evidence" value="ECO:0007669"/>
    <property type="project" value="UniProtKB-ARBA"/>
</dbReference>
<feature type="region of interest" description="Disordered" evidence="7">
    <location>
        <begin position="207"/>
        <end position="231"/>
    </location>
</feature>
<dbReference type="Pfam" id="PF23559">
    <property type="entry name" value="WHD_DRP"/>
    <property type="match status" value="1"/>
</dbReference>
<dbReference type="HOGENOM" id="CLU_000837_25_2_1"/>
<dbReference type="AlphaFoldDB" id="A0A0E0RAQ6"/>
<accession>A0A0E0RAQ6</accession>
<dbReference type="Pfam" id="PF18052">
    <property type="entry name" value="Rx_N"/>
    <property type="match status" value="1"/>
</dbReference>
<dbReference type="CDD" id="cd14798">
    <property type="entry name" value="RX-CC_like"/>
    <property type="match status" value="1"/>
</dbReference>
<dbReference type="PRINTS" id="PR00364">
    <property type="entry name" value="DISEASERSIST"/>
</dbReference>
<keyword evidence="2" id="KW-0433">Leucine-rich repeat</keyword>
<comment type="similarity">
    <text evidence="1">Belongs to the disease resistance NB-LRR family.</text>
</comment>
<dbReference type="Gene3D" id="3.40.50.300">
    <property type="entry name" value="P-loop containing nucleotide triphosphate hydrolases"/>
    <property type="match status" value="1"/>
</dbReference>
<feature type="domain" description="Disease resistance protein winged helix" evidence="10">
    <location>
        <begin position="514"/>
        <end position="582"/>
    </location>
</feature>
<evidence type="ECO:0000256" key="1">
    <source>
        <dbReference type="ARBA" id="ARBA00008894"/>
    </source>
</evidence>
<dbReference type="SUPFAM" id="SSF52047">
    <property type="entry name" value="RNI-like"/>
    <property type="match status" value="1"/>
</dbReference>
<evidence type="ECO:0000256" key="6">
    <source>
        <dbReference type="ARBA" id="ARBA00023054"/>
    </source>
</evidence>
<dbReference type="PANTHER" id="PTHR23155">
    <property type="entry name" value="DISEASE RESISTANCE PROTEIN RP"/>
    <property type="match status" value="1"/>
</dbReference>
<dbReference type="Gramene" id="ORUFI11G20720.3">
    <property type="protein sequence ID" value="ORUFI11G20720.3"/>
    <property type="gene ID" value="ORUFI11G20720"/>
</dbReference>
<dbReference type="InterPro" id="IPR036388">
    <property type="entry name" value="WH-like_DNA-bd_sf"/>
</dbReference>
<protein>
    <submittedName>
        <fullName evidence="12">Uncharacterized protein</fullName>
    </submittedName>
</protein>
<evidence type="ECO:0000259" key="10">
    <source>
        <dbReference type="Pfam" id="PF23559"/>
    </source>
</evidence>
<keyword evidence="3" id="KW-0677">Repeat</keyword>
<dbReference type="Proteomes" id="UP000008022">
    <property type="component" value="Unassembled WGS sequence"/>
</dbReference>
<keyword evidence="5" id="KW-0611">Plant defense</keyword>
<keyword evidence="4" id="KW-0547">Nucleotide-binding</keyword>
<keyword evidence="13" id="KW-1185">Reference proteome</keyword>
<evidence type="ECO:0000259" key="8">
    <source>
        <dbReference type="Pfam" id="PF00931"/>
    </source>
</evidence>
<dbReference type="InterPro" id="IPR055414">
    <property type="entry name" value="LRR_R13L4/SHOC2-like"/>
</dbReference>
<dbReference type="Gene3D" id="3.80.10.10">
    <property type="entry name" value="Ribonuclease Inhibitor"/>
    <property type="match status" value="1"/>
</dbReference>
<dbReference type="InterPro" id="IPR027417">
    <property type="entry name" value="P-loop_NTPase"/>
</dbReference>
<sequence length="1065" mass="119599">MTWSSVPLDGRIQPPSRITNERFLFPQSQPLAIVFSPKSCPTRRLRLERELWRGGVTETVKRKLIMDLVVGASSGAVKSLVNKLGTLLAQEYTLISGVRDDIQYINDELASMQAFLSRLKRDVAHDEQRQDWMKQVREVAYDIEDCVDDVRHRLGGEPRGTGTVVSLKRTWYLLTTLYQRCCIATDIGNLKVRAQHVSERRTRYGVENLPANRNGGGNNNSGAPGDHPAPLPRLIGTTEPVGMDDAMNDLQRWFMVSKQNSQISYLAIVGSGGLGKTTLAMSFYRKFGDEFDSRAFMLASQKFHLPTVLRSLVSQFHQKQVSASEDALHGIEEWGVEALKKKLADQLQGKRYHILIDDIWSVSAWESIRDSLPKNNKGSCVIVTTRFNSVAEACRRQNGHVHKLKQLDPVNSSKLFLQIIYANDPCPTPTINDEIVVKMCGGLPLAIIVVSGLIASELKSKIGKPLDQKLIEVEKALRAELGNNLTTEVVQIINHCYKNLPPDLKTCLLYLSTFPKGRNISRKRLIRRWVAEGFVTEKHGQTAEEVAEDNFNELIGRNLIRPINNSSNGKVKSCQIHDMVLEYIVSKSGDENFITVIGSHWQTPFPSYKVRRLSVHKSDRQETDLVERMKLSHVRSLTVLESFKALHSTMLKFQILQVLDLEGCKDLSSNQLKKICNMHQMKYLSLRGTDIYKIPKKIGRLEYLEVLDIRDTDVTNLPASVERLQRMVHLLAGNKTKRRALRLTEGITKMKTIQTLSGIEISGRSTRTAAGEQAPVLEVIRNATTTDAKDGDIAGLQGTRKEGSKVDMPKQLRPLAALEKLTNLKKLAIYRLVNFQAKDDELLLSAIEHLSSCSLKFLAIDDSFTGFLDRSLSSSQAQPEHLYTLELSGSLFKVPEWIDRLHNLEKLTLSMTSLTTDTLVTLSRLPELFSLIFSLDAANGISNILKTVQKNTLESGGKIFVPDGGFTKLRLLRFTAPVLPPLSFLEGAMPELQRLELRFRIIEFVYGLENLSSLQQVFLTFSSQAPEDAKEKVSQIKGLASKIRKADSSNISVVIDEYNELSKEQ</sequence>
<dbReference type="FunFam" id="1.10.10.10:FF:000322">
    <property type="entry name" value="Probable disease resistance protein At1g63360"/>
    <property type="match status" value="1"/>
</dbReference>
<dbReference type="EnsemblPlants" id="ORUFI11G20720.3">
    <property type="protein sequence ID" value="ORUFI11G20720.3"/>
    <property type="gene ID" value="ORUFI11G20720"/>
</dbReference>
<dbReference type="Pfam" id="PF00931">
    <property type="entry name" value="NB-ARC"/>
    <property type="match status" value="1"/>
</dbReference>
<dbReference type="InterPro" id="IPR002182">
    <property type="entry name" value="NB-ARC"/>
</dbReference>
<evidence type="ECO:0000256" key="4">
    <source>
        <dbReference type="ARBA" id="ARBA00022741"/>
    </source>
</evidence>
<feature type="domain" description="Disease resistance R13L4/SHOC-2-like LRR" evidence="11">
    <location>
        <begin position="815"/>
        <end position="1028"/>
    </location>
</feature>
<dbReference type="InterPro" id="IPR032675">
    <property type="entry name" value="LRR_dom_sf"/>
</dbReference>
<dbReference type="GO" id="GO:0002758">
    <property type="term" value="P:innate immune response-activating signaling pathway"/>
    <property type="evidence" value="ECO:0007669"/>
    <property type="project" value="UniProtKB-ARBA"/>
</dbReference>
<reference evidence="13" key="1">
    <citation type="submission" date="2013-06" db="EMBL/GenBank/DDBJ databases">
        <authorList>
            <person name="Zhao Q."/>
        </authorList>
    </citation>
    <scope>NUCLEOTIDE SEQUENCE</scope>
    <source>
        <strain evidence="13">cv. W1943</strain>
    </source>
</reference>